<dbReference type="InterPro" id="IPR047047">
    <property type="entry name" value="GST_Omega-like_C"/>
</dbReference>
<evidence type="ECO:0000256" key="2">
    <source>
        <dbReference type="PIRSR" id="PIRSR015753-2"/>
    </source>
</evidence>
<name>A0A438MVC7_EXOME</name>
<dbReference type="EMBL" id="NAJM01000045">
    <property type="protein sequence ID" value="RVX67701.1"/>
    <property type="molecule type" value="Genomic_DNA"/>
</dbReference>
<organism evidence="5 6">
    <name type="scientific">Exophiala mesophila</name>
    <name type="common">Black yeast-like fungus</name>
    <dbReference type="NCBI Taxonomy" id="212818"/>
    <lineage>
        <taxon>Eukaryota</taxon>
        <taxon>Fungi</taxon>
        <taxon>Dikarya</taxon>
        <taxon>Ascomycota</taxon>
        <taxon>Pezizomycotina</taxon>
        <taxon>Eurotiomycetes</taxon>
        <taxon>Chaetothyriomycetidae</taxon>
        <taxon>Chaetothyriales</taxon>
        <taxon>Herpotrichiellaceae</taxon>
        <taxon>Exophiala</taxon>
    </lineage>
</organism>
<dbReference type="FunFam" id="3.40.30.10:FF:000162">
    <property type="entry name" value="Glutathione S-transferase Gst3"/>
    <property type="match status" value="1"/>
</dbReference>
<dbReference type="AlphaFoldDB" id="A0A438MVC7"/>
<feature type="site" description="Lowers pKa of active site Cys" evidence="3">
    <location>
        <position position="297"/>
    </location>
</feature>
<dbReference type="SFLD" id="SFLDS00019">
    <property type="entry name" value="Glutathione_Transferase_(cytos"/>
    <property type="match status" value="1"/>
</dbReference>
<evidence type="ECO:0000313" key="5">
    <source>
        <dbReference type="EMBL" id="RVX67701.1"/>
    </source>
</evidence>
<evidence type="ECO:0000313" key="6">
    <source>
        <dbReference type="Proteomes" id="UP000288859"/>
    </source>
</evidence>
<gene>
    <name evidence="5" type="ORF">B0A52_07824</name>
</gene>
<sequence length="337" mass="38791">MSDRKNGLTDASGEFRRQATTFRDFVSKAPASRFPPEKGRYHLYVSYACPWAHRALIVRKLKGLEDIISMTSVHWHMGEKGWRFATSAENLPGENVTPDPLHPNFTHVRELYLSINADYQGRFSVPLLWDKVTQTIVNNESSEIMRMLNSEFDELLPEASSSRNLNLLPKDQLDRIEICNQWIYEDINNGVYKAGFASTQEAYTRNVTQLFKSLDRAETALAGSAGPFYFGEIITETDIKLYTTLIRFDPVYVQHFKCNIRDIRSGYPNIHKWMRNLYWNIPAFRETTEFEHIKDHYTKSHKQINPSAITSVGPLPNILNLAEEVAAVRGTELPREV</sequence>
<feature type="domain" description="GST N-terminal" evidence="4">
    <location>
        <begin position="48"/>
        <end position="150"/>
    </location>
</feature>
<dbReference type="Proteomes" id="UP000288859">
    <property type="component" value="Unassembled WGS sequence"/>
</dbReference>
<dbReference type="SUPFAM" id="SSF52833">
    <property type="entry name" value="Thioredoxin-like"/>
    <property type="match status" value="1"/>
</dbReference>
<dbReference type="PANTHER" id="PTHR32419">
    <property type="entry name" value="GLUTATHIONYL-HYDROQUINONE REDUCTASE"/>
    <property type="match status" value="1"/>
</dbReference>
<dbReference type="InterPro" id="IPR036249">
    <property type="entry name" value="Thioredoxin-like_sf"/>
</dbReference>
<protein>
    <recommendedName>
        <fullName evidence="4">GST N-terminal domain-containing protein</fullName>
    </recommendedName>
</protein>
<dbReference type="Gene3D" id="1.20.1050.10">
    <property type="match status" value="1"/>
</dbReference>
<dbReference type="Pfam" id="PF13410">
    <property type="entry name" value="GST_C_2"/>
    <property type="match status" value="1"/>
</dbReference>
<dbReference type="PIRSF" id="PIRSF015753">
    <property type="entry name" value="GST"/>
    <property type="match status" value="1"/>
</dbReference>
<feature type="active site" description="Proton donor/acceptor" evidence="1">
    <location>
        <position position="192"/>
    </location>
</feature>
<dbReference type="GO" id="GO:0004364">
    <property type="term" value="F:glutathione transferase activity"/>
    <property type="evidence" value="ECO:0007669"/>
    <property type="project" value="InterPro"/>
</dbReference>
<dbReference type="InterPro" id="IPR004045">
    <property type="entry name" value="Glutathione_S-Trfase_N"/>
</dbReference>
<accession>A0A438MVC7</accession>
<dbReference type="GO" id="GO:0005737">
    <property type="term" value="C:cytoplasm"/>
    <property type="evidence" value="ECO:0007669"/>
    <property type="project" value="TreeGrafter"/>
</dbReference>
<dbReference type="SFLD" id="SFLDG01148">
    <property type="entry name" value="Xi_(cytGST)"/>
    <property type="match status" value="1"/>
</dbReference>
<dbReference type="InterPro" id="IPR036282">
    <property type="entry name" value="Glutathione-S-Trfase_C_sf"/>
</dbReference>
<dbReference type="CDD" id="cd03190">
    <property type="entry name" value="GST_C_Omega_like"/>
    <property type="match status" value="1"/>
</dbReference>
<evidence type="ECO:0000256" key="1">
    <source>
        <dbReference type="PIRSR" id="PIRSR015753-1"/>
    </source>
</evidence>
<feature type="binding site" evidence="2">
    <location>
        <begin position="122"/>
        <end position="125"/>
    </location>
    <ligand>
        <name>glutathione</name>
        <dbReference type="ChEBI" id="CHEBI:57925"/>
    </ligand>
</feature>
<dbReference type="PANTHER" id="PTHR32419:SF6">
    <property type="entry name" value="GLUTATHIONE S-TRANSFERASE OMEGA-LIKE 1-RELATED"/>
    <property type="match status" value="1"/>
</dbReference>
<dbReference type="InterPro" id="IPR040079">
    <property type="entry name" value="Glutathione_S-Trfase"/>
</dbReference>
<feature type="site" description="Lowers pKa of active site Cys" evidence="3">
    <location>
        <position position="252"/>
    </location>
</feature>
<proteinExistence type="predicted"/>
<feature type="binding site" evidence="2">
    <location>
        <position position="82"/>
    </location>
    <ligand>
        <name>glutathione</name>
        <dbReference type="ChEBI" id="CHEBI:57925"/>
    </ligand>
</feature>
<dbReference type="VEuPathDB" id="FungiDB:PV10_02888"/>
<feature type="active site" description="Nucleophile" evidence="1">
    <location>
        <position position="49"/>
    </location>
</feature>
<feature type="binding site" evidence="2">
    <location>
        <begin position="140"/>
        <end position="141"/>
    </location>
    <ligand>
        <name>glutathione</name>
        <dbReference type="ChEBI" id="CHEBI:57925"/>
    </ligand>
</feature>
<reference evidence="5 6" key="1">
    <citation type="submission" date="2017-03" db="EMBL/GenBank/DDBJ databases">
        <title>Genomes of endolithic fungi from Antarctica.</title>
        <authorList>
            <person name="Coleine C."/>
            <person name="Masonjones S."/>
            <person name="Stajich J.E."/>
        </authorList>
    </citation>
    <scope>NUCLEOTIDE SEQUENCE [LARGE SCALE GENOMIC DNA]</scope>
    <source>
        <strain evidence="5 6">CCFEE 6314</strain>
    </source>
</reference>
<evidence type="ECO:0000256" key="3">
    <source>
        <dbReference type="PIRSR" id="PIRSR015753-3"/>
    </source>
</evidence>
<evidence type="ECO:0000259" key="4">
    <source>
        <dbReference type="Pfam" id="PF13409"/>
    </source>
</evidence>
<dbReference type="SFLD" id="SFLDG01206">
    <property type="entry name" value="Xi.1"/>
    <property type="match status" value="1"/>
</dbReference>
<dbReference type="Pfam" id="PF13409">
    <property type="entry name" value="GST_N_2"/>
    <property type="match status" value="1"/>
</dbReference>
<dbReference type="Gene3D" id="3.40.30.10">
    <property type="entry name" value="Glutaredoxin"/>
    <property type="match status" value="1"/>
</dbReference>
<comment type="caution">
    <text evidence="5">The sequence shown here is derived from an EMBL/GenBank/DDBJ whole genome shotgun (WGS) entry which is preliminary data.</text>
</comment>
<dbReference type="SUPFAM" id="SSF47616">
    <property type="entry name" value="GST C-terminal domain-like"/>
    <property type="match status" value="1"/>
</dbReference>
<dbReference type="InterPro" id="IPR016639">
    <property type="entry name" value="GST_Omega/GSH"/>
</dbReference>
<dbReference type="OrthoDB" id="2309723at2759"/>